<dbReference type="Pfam" id="PF08615">
    <property type="entry name" value="RNase_H2_suC"/>
    <property type="match status" value="1"/>
</dbReference>
<dbReference type="GO" id="GO:0006401">
    <property type="term" value="P:RNA catabolic process"/>
    <property type="evidence" value="ECO:0007669"/>
    <property type="project" value="InterPro"/>
</dbReference>
<organism evidence="1 2">
    <name type="scientific">Schistosoma mekongi</name>
    <name type="common">Parasitic worm</name>
    <dbReference type="NCBI Taxonomy" id="38744"/>
    <lineage>
        <taxon>Eukaryota</taxon>
        <taxon>Metazoa</taxon>
        <taxon>Spiralia</taxon>
        <taxon>Lophotrochozoa</taxon>
        <taxon>Platyhelminthes</taxon>
        <taxon>Trematoda</taxon>
        <taxon>Digenea</taxon>
        <taxon>Strigeidida</taxon>
        <taxon>Schistosomatoidea</taxon>
        <taxon>Schistosomatidae</taxon>
        <taxon>Schistosoma</taxon>
    </lineage>
</organism>
<sequence length="119" mass="13022">MIAHWLPCKINADGIKVISNHMLPVTLNAESDTPNSHVLASNFRGRPLRGVELSFPDIYSPVIVHHSGIISDDSPEPVTFGAKLDKVFLWNLSASPSYSDPIPLSLTWVHLAEVLHSSS</sequence>
<reference evidence="1" key="2">
    <citation type="journal article" date="2023" name="Infect Dis Poverty">
        <title>Chromosome-scale genome of the human blood fluke Schistosoma mekongi and its implications for public health.</title>
        <authorList>
            <person name="Zhou M."/>
            <person name="Xu L."/>
            <person name="Xu D."/>
            <person name="Chen W."/>
            <person name="Khan J."/>
            <person name="Hu Y."/>
            <person name="Huang H."/>
            <person name="Wei H."/>
            <person name="Zhang Y."/>
            <person name="Chusongsang P."/>
            <person name="Tanasarnprasert K."/>
            <person name="Hu X."/>
            <person name="Limpanont Y."/>
            <person name="Lv Z."/>
        </authorList>
    </citation>
    <scope>NUCLEOTIDE SEQUENCE</scope>
    <source>
        <strain evidence="1">LV_2022a</strain>
    </source>
</reference>
<reference evidence="1" key="1">
    <citation type="submission" date="2022-04" db="EMBL/GenBank/DDBJ databases">
        <authorList>
            <person name="Xu L."/>
            <person name="Lv Z."/>
        </authorList>
    </citation>
    <scope>NUCLEOTIDE SEQUENCE</scope>
    <source>
        <strain evidence="1">LV_2022a</strain>
    </source>
</reference>
<accession>A0AAE1ZHB2</accession>
<gene>
    <name evidence="1" type="ORF">MN116_003170</name>
</gene>
<evidence type="ECO:0000313" key="1">
    <source>
        <dbReference type="EMBL" id="KAK4473837.1"/>
    </source>
</evidence>
<dbReference type="EMBL" id="JALJAT010000002">
    <property type="protein sequence ID" value="KAK4473837.1"/>
    <property type="molecule type" value="Genomic_DNA"/>
</dbReference>
<protein>
    <submittedName>
        <fullName evidence="1">Uncharacterized protein</fullName>
    </submittedName>
</protein>
<name>A0AAE1ZHB2_SCHME</name>
<dbReference type="Gene3D" id="2.40.128.680">
    <property type="match status" value="1"/>
</dbReference>
<proteinExistence type="predicted"/>
<keyword evidence="2" id="KW-1185">Reference proteome</keyword>
<dbReference type="PANTHER" id="PTHR47204">
    <property type="entry name" value="OS02G0168900 PROTEIN"/>
    <property type="match status" value="1"/>
</dbReference>
<dbReference type="AlphaFoldDB" id="A0AAE1ZHB2"/>
<comment type="caution">
    <text evidence="1">The sequence shown here is derived from an EMBL/GenBank/DDBJ whole genome shotgun (WGS) entry which is preliminary data.</text>
</comment>
<dbReference type="CDD" id="cd09271">
    <property type="entry name" value="RNase_H2-C"/>
    <property type="match status" value="1"/>
</dbReference>
<dbReference type="InterPro" id="IPR013924">
    <property type="entry name" value="RNase_H2_suC"/>
</dbReference>
<dbReference type="Proteomes" id="UP001292079">
    <property type="component" value="Unassembled WGS sequence"/>
</dbReference>
<dbReference type="GO" id="GO:0032299">
    <property type="term" value="C:ribonuclease H2 complex"/>
    <property type="evidence" value="ECO:0007669"/>
    <property type="project" value="InterPro"/>
</dbReference>
<evidence type="ECO:0000313" key="2">
    <source>
        <dbReference type="Proteomes" id="UP001292079"/>
    </source>
</evidence>
<dbReference type="PANTHER" id="PTHR47204:SF1">
    <property type="entry name" value="RIBONUCLEASE H2 SUBUNIT C"/>
    <property type="match status" value="1"/>
</dbReference>